<comment type="caution">
    <text evidence="1">The sequence shown here is derived from an EMBL/GenBank/DDBJ whole genome shotgun (WGS) entry which is preliminary data.</text>
</comment>
<dbReference type="EMBL" id="AMZH03004749">
    <property type="protein sequence ID" value="RRT68262.1"/>
    <property type="molecule type" value="Genomic_DNA"/>
</dbReference>
<organism evidence="1 2">
    <name type="scientific">Ensete ventricosum</name>
    <name type="common">Abyssinian banana</name>
    <name type="synonym">Musa ensete</name>
    <dbReference type="NCBI Taxonomy" id="4639"/>
    <lineage>
        <taxon>Eukaryota</taxon>
        <taxon>Viridiplantae</taxon>
        <taxon>Streptophyta</taxon>
        <taxon>Embryophyta</taxon>
        <taxon>Tracheophyta</taxon>
        <taxon>Spermatophyta</taxon>
        <taxon>Magnoliopsida</taxon>
        <taxon>Liliopsida</taxon>
        <taxon>Zingiberales</taxon>
        <taxon>Musaceae</taxon>
        <taxon>Ensete</taxon>
    </lineage>
</organism>
<sequence length="136" mass="15145">ESTSNASLICRDLVISFPFFLLRIGRVPVAAGSAVMSDVTVPSRYVKLTKDQDVPLEEIRPGELNQPVRVPQVRVFNVELDSYLFWRFADVPSAGNPCLKAMNPQLTKLGPPGYVDVLRILRAVRSVSSIVFRTEK</sequence>
<dbReference type="Proteomes" id="UP000287651">
    <property type="component" value="Unassembled WGS sequence"/>
</dbReference>
<name>A0A426ZWD4_ENSVE</name>
<reference evidence="1 2" key="1">
    <citation type="journal article" date="2014" name="Agronomy (Basel)">
        <title>A Draft Genome Sequence for Ensete ventricosum, the Drought-Tolerant Tree Against Hunger.</title>
        <authorList>
            <person name="Harrison J."/>
            <person name="Moore K.A."/>
            <person name="Paszkiewicz K."/>
            <person name="Jones T."/>
            <person name="Grant M."/>
            <person name="Ambacheew D."/>
            <person name="Muzemil S."/>
            <person name="Studholme D.J."/>
        </authorList>
    </citation>
    <scope>NUCLEOTIDE SEQUENCE [LARGE SCALE GENOMIC DNA]</scope>
</reference>
<feature type="non-terminal residue" evidence="1">
    <location>
        <position position="1"/>
    </location>
</feature>
<gene>
    <name evidence="1" type="ORF">B296_00036099</name>
</gene>
<dbReference type="AlphaFoldDB" id="A0A426ZWD4"/>
<protein>
    <submittedName>
        <fullName evidence="1">Uncharacterized protein</fullName>
    </submittedName>
</protein>
<evidence type="ECO:0000313" key="2">
    <source>
        <dbReference type="Proteomes" id="UP000287651"/>
    </source>
</evidence>
<evidence type="ECO:0000313" key="1">
    <source>
        <dbReference type="EMBL" id="RRT68262.1"/>
    </source>
</evidence>
<proteinExistence type="predicted"/>
<accession>A0A426ZWD4</accession>